<proteinExistence type="predicted"/>
<dbReference type="OrthoDB" id="7585068at2"/>
<evidence type="ECO:0000313" key="3">
    <source>
        <dbReference type="EMBL" id="TGX50157.1"/>
    </source>
</evidence>
<keyword evidence="4" id="KW-1185">Reference proteome</keyword>
<dbReference type="EMBL" id="SRXT01000007">
    <property type="protein sequence ID" value="TGX50157.1"/>
    <property type="molecule type" value="Genomic_DNA"/>
</dbReference>
<dbReference type="AlphaFoldDB" id="A0A4S1X4R2"/>
<keyword evidence="1" id="KW-0472">Membrane</keyword>
<protein>
    <recommendedName>
        <fullName evidence="2">DUF7847 domain-containing protein</fullName>
    </recommendedName>
</protein>
<feature type="transmembrane region" description="Helical" evidence="1">
    <location>
        <begin position="232"/>
        <end position="253"/>
    </location>
</feature>
<dbReference type="Pfam" id="PF25231">
    <property type="entry name" value="DUF7847"/>
    <property type="match status" value="1"/>
</dbReference>
<dbReference type="InterPro" id="IPR057169">
    <property type="entry name" value="DUF7847"/>
</dbReference>
<dbReference type="RefSeq" id="WP_135965084.1">
    <property type="nucleotide sequence ID" value="NZ_SRXT01000007.1"/>
</dbReference>
<evidence type="ECO:0000259" key="2">
    <source>
        <dbReference type="Pfam" id="PF25231"/>
    </source>
</evidence>
<keyword evidence="1" id="KW-1133">Transmembrane helix</keyword>
<feature type="transmembrane region" description="Helical" evidence="1">
    <location>
        <begin position="12"/>
        <end position="36"/>
    </location>
</feature>
<feature type="transmembrane region" description="Helical" evidence="1">
    <location>
        <begin position="192"/>
        <end position="212"/>
    </location>
</feature>
<feature type="domain" description="DUF7847" evidence="2">
    <location>
        <begin position="41"/>
        <end position="252"/>
    </location>
</feature>
<feature type="transmembrane region" description="Helical" evidence="1">
    <location>
        <begin position="56"/>
        <end position="82"/>
    </location>
</feature>
<reference evidence="3 4" key="1">
    <citation type="submission" date="2019-04" db="EMBL/GenBank/DDBJ databases">
        <title>Sphingomonas psychrotolerans sp. nov., isolated from soil in the Tianshan Mountains, Xinjiang, China.</title>
        <authorList>
            <person name="Luo Y."/>
            <person name="Sheng H."/>
        </authorList>
    </citation>
    <scope>NUCLEOTIDE SEQUENCE [LARGE SCALE GENOMIC DNA]</scope>
    <source>
        <strain evidence="3 4">ZFGT-11</strain>
    </source>
</reference>
<evidence type="ECO:0000313" key="4">
    <source>
        <dbReference type="Proteomes" id="UP000306147"/>
    </source>
</evidence>
<keyword evidence="1" id="KW-0812">Transmembrane</keyword>
<dbReference type="Proteomes" id="UP000306147">
    <property type="component" value="Unassembled WGS sequence"/>
</dbReference>
<evidence type="ECO:0000256" key="1">
    <source>
        <dbReference type="SAM" id="Phobius"/>
    </source>
</evidence>
<gene>
    <name evidence="3" type="ORF">E5A73_17190</name>
</gene>
<accession>A0A4S1X4R2</accession>
<sequence>MVKMGTVWDRTAEFLSDNIAAILPIALLTFFVPASIEGNFEAARTGAGAGFTALLYGLQLLFALVSLWGGLAITAMALDIASERSASNIATRRFLPVLVVSIVIFGGACVLALPIPGVLVANGYDMATLARGGDPTAISMQMAGFIALYALALLILGLWLAARLMVTTPVVVRENRMLSALGQSWALTRGAALRIVGVVILFVIVSWVAELAAKTVFGSIFALVASNDGDGVTLATVMTSIVVAAVQSAFMVIPPAFTAKLYLALTAQAGLRHTEAGA</sequence>
<feature type="transmembrane region" description="Helical" evidence="1">
    <location>
        <begin position="94"/>
        <end position="115"/>
    </location>
</feature>
<feature type="transmembrane region" description="Helical" evidence="1">
    <location>
        <begin position="146"/>
        <end position="172"/>
    </location>
</feature>
<comment type="caution">
    <text evidence="3">The sequence shown here is derived from an EMBL/GenBank/DDBJ whole genome shotgun (WGS) entry which is preliminary data.</text>
</comment>
<organism evidence="3 4">
    <name type="scientific">Sphingomonas gei</name>
    <dbReference type="NCBI Taxonomy" id="1395960"/>
    <lineage>
        <taxon>Bacteria</taxon>
        <taxon>Pseudomonadati</taxon>
        <taxon>Pseudomonadota</taxon>
        <taxon>Alphaproteobacteria</taxon>
        <taxon>Sphingomonadales</taxon>
        <taxon>Sphingomonadaceae</taxon>
        <taxon>Sphingomonas</taxon>
    </lineage>
</organism>
<name>A0A4S1X4R2_9SPHN</name>